<dbReference type="EMBL" id="FM211060">
    <property type="protein sequence ID" value="CAR67757.1"/>
    <property type="molecule type" value="Genomic_DNA"/>
</dbReference>
<dbReference type="EMBL" id="FM162591">
    <property type="protein sequence ID" value="CAQ85423.1"/>
    <property type="molecule type" value="Genomic_DNA"/>
</dbReference>
<feature type="transmembrane region" description="Helical" evidence="1">
    <location>
        <begin position="20"/>
        <end position="48"/>
    </location>
</feature>
<gene>
    <name evidence="2" type="ordered locus">PAU_03335</name>
    <name evidence="3" type="ORF">PA-RVA20-21-0153</name>
</gene>
<name>B6VNM7_PHOAA</name>
<dbReference type="STRING" id="291112.PAU_03335"/>
<evidence type="ECO:0000313" key="2">
    <source>
        <dbReference type="EMBL" id="CAQ85423.1"/>
    </source>
</evidence>
<accession>B6VNM7</accession>
<organism evidence="3">
    <name type="scientific">Photorhabdus asymbiotica subsp. asymbiotica (strain ATCC 43949 / 3105-77)</name>
    <name type="common">Xenorhabdus luminescens (strain 2)</name>
    <dbReference type="NCBI Taxonomy" id="553480"/>
    <lineage>
        <taxon>Bacteria</taxon>
        <taxon>Pseudomonadati</taxon>
        <taxon>Pseudomonadota</taxon>
        <taxon>Gammaproteobacteria</taxon>
        <taxon>Enterobacterales</taxon>
        <taxon>Morganellaceae</taxon>
        <taxon>Photorhabdus</taxon>
    </lineage>
</organism>
<protein>
    <submittedName>
        <fullName evidence="3">Uncharacterized protein</fullName>
    </submittedName>
</protein>
<reference evidence="3" key="3">
    <citation type="submission" date="2008-09" db="EMBL/GenBank/DDBJ databases">
        <authorList>
            <person name="Thomson N.R."/>
        </authorList>
    </citation>
    <scope>NUCLEOTIDE SEQUENCE</scope>
    <source>
        <strain evidence="3">ATCC 43949</strain>
    </source>
</reference>
<evidence type="ECO:0000313" key="4">
    <source>
        <dbReference type="Proteomes" id="UP000002747"/>
    </source>
</evidence>
<dbReference type="AlphaFoldDB" id="B6VNM7"/>
<evidence type="ECO:0000256" key="1">
    <source>
        <dbReference type="SAM" id="Phobius"/>
    </source>
</evidence>
<accession>C7BIP9</accession>
<sequence length="57" mass="6978">MKFNFIDIKVKFTNDDFIIFYLLILNYFLLIFTINEFFACMDLIFLYITLTNINSYI</sequence>
<keyword evidence="1" id="KW-0812">Transmembrane</keyword>
<evidence type="ECO:0000313" key="3">
    <source>
        <dbReference type="EMBL" id="CAR67757.1"/>
    </source>
</evidence>
<keyword evidence="1" id="KW-0472">Membrane</keyword>
<reference evidence="3" key="1">
    <citation type="journal article" date="2008" name="Proc. Natl. Acad. Sci. U.S.A.">
        <title>Rapid virulence annotation (RVA): identification of virulence factors using a bacterial genome library and multiple invertebrate hosts.</title>
        <authorList>
            <person name="Waterfield N.R."/>
            <person name="Sanchez-Contreras M."/>
            <person name="Eleftherianos I."/>
            <person name="Dowling A."/>
            <person name="Wilkinson P."/>
            <person name="Parkhill J."/>
            <person name="Thomson N."/>
            <person name="Reynolds S.E."/>
            <person name="Bode H.B."/>
            <person name="Dorus S."/>
            <person name="Ffrench-Constant R.H."/>
        </authorList>
    </citation>
    <scope>NUCLEOTIDE SEQUENCE</scope>
    <source>
        <strain evidence="3">ATCC 43949</strain>
    </source>
</reference>
<proteinExistence type="predicted"/>
<dbReference type="Proteomes" id="UP000002747">
    <property type="component" value="Chromosome"/>
</dbReference>
<reference evidence="2 4" key="4">
    <citation type="journal article" date="2009" name="BMC Genomics">
        <title>Comparative genomics of the emerging human pathogen Photorhabdus asymbiotica with the insect pathogen Photorhabdus luminescens.</title>
        <authorList>
            <person name="Wilkinson P."/>
            <person name="Waterfield N.R."/>
            <person name="Crossman L."/>
            <person name="Corton C."/>
            <person name="Sanchez-Contreras M."/>
            <person name="Vlisidou I."/>
            <person name="Barron A."/>
            <person name="Bignell A."/>
            <person name="Clark L."/>
            <person name="Ormond D."/>
            <person name="Mayho M."/>
            <person name="Bason N."/>
            <person name="Smith F."/>
            <person name="Simmonds M."/>
            <person name="Churcher C."/>
            <person name="Harris D."/>
            <person name="Thompson N.R."/>
            <person name="Quail M."/>
            <person name="Parkhill J."/>
            <person name="ffrench-Constant R.H."/>
        </authorList>
    </citation>
    <scope>NUCLEOTIDE SEQUENCE [LARGE SCALE GENOMIC DNA]</scope>
    <source>
        <strain evidence="4">ATCC 43949 / 3105-77</strain>
        <strain evidence="2">ATCC43949</strain>
    </source>
</reference>
<dbReference type="KEGG" id="pay:PAU_03335"/>
<keyword evidence="1" id="KW-1133">Transmembrane helix</keyword>
<reference evidence="2" key="2">
    <citation type="submission" date="2008-05" db="EMBL/GenBank/DDBJ databases">
        <authorList>
            <person name="Crossman L.C."/>
        </authorList>
    </citation>
    <scope>NUCLEOTIDE SEQUENCE</scope>
    <source>
        <strain evidence="2">ATCC43949</strain>
    </source>
</reference>